<name>A0A9X8QLH5_9PSED</name>
<reference evidence="1 2" key="1">
    <citation type="submission" date="2016-10" db="EMBL/GenBank/DDBJ databases">
        <authorList>
            <person name="Varghese N."/>
            <person name="Submissions S."/>
        </authorList>
    </citation>
    <scope>NUCLEOTIDE SEQUENCE [LARGE SCALE GENOMIC DNA]</scope>
    <source>
        <strain evidence="1 2">LMG 21974</strain>
    </source>
</reference>
<accession>A0A9X8QLH5</accession>
<protein>
    <submittedName>
        <fullName evidence="1">Uncharacterized protein</fullName>
    </submittedName>
</protein>
<dbReference type="Proteomes" id="UP000183210">
    <property type="component" value="Unassembled WGS sequence"/>
</dbReference>
<dbReference type="GeneID" id="300270026"/>
<dbReference type="AlphaFoldDB" id="A0A9X8QLH5"/>
<evidence type="ECO:0000313" key="2">
    <source>
        <dbReference type="Proteomes" id="UP000183210"/>
    </source>
</evidence>
<dbReference type="EMBL" id="FOEV01000016">
    <property type="protein sequence ID" value="SER29088.1"/>
    <property type="molecule type" value="Genomic_DNA"/>
</dbReference>
<gene>
    <name evidence="1" type="ORF">SAMN05216409_11625</name>
</gene>
<dbReference type="RefSeq" id="WP_074829192.1">
    <property type="nucleotide sequence ID" value="NZ_FOEV01000016.1"/>
</dbReference>
<sequence>MKDLPRNIQVIFENNPKLIDLIPNPILVSDSSFVSAFSQKLKKSSAGDEEGSFYRVIFKKDSSRELMTINSGELKGLLTSTCIERGKISDVAGLEKVELDNQADLMPTLLGISLYGAIQNNLSYISHLCADIRNHQILEEQARFERISETIEDSFRSIPDISLDRSMRDVYLSRIVKNNEDCYEMYVSQRHRFKELLDSEPKEYSTGFNYYFTTYEGRRFNPDQFFENKILAHPVFSIFERLVAGRICEVVLSGNYSESNIQRHRDFVNRVKLELDDLMEYRLNAFDNFTSEQQRKIEGDLNLSGYERRDLSEQLEKHISFVARIKDRVFDLLEAKLDGFNILAHLMNQDKIDVFLIDGKLLVNNSELSPNKALQRTSR</sequence>
<organism evidence="1 2">
    <name type="scientific">Pseudomonas lutea</name>
    <dbReference type="NCBI Taxonomy" id="243924"/>
    <lineage>
        <taxon>Bacteria</taxon>
        <taxon>Pseudomonadati</taxon>
        <taxon>Pseudomonadota</taxon>
        <taxon>Gammaproteobacteria</taxon>
        <taxon>Pseudomonadales</taxon>
        <taxon>Pseudomonadaceae</taxon>
        <taxon>Pseudomonas</taxon>
    </lineage>
</organism>
<comment type="caution">
    <text evidence="1">The sequence shown here is derived from an EMBL/GenBank/DDBJ whole genome shotgun (WGS) entry which is preliminary data.</text>
</comment>
<proteinExistence type="predicted"/>
<evidence type="ECO:0000313" key="1">
    <source>
        <dbReference type="EMBL" id="SER29088.1"/>
    </source>
</evidence>